<reference evidence="1" key="1">
    <citation type="submission" date="2023-07" db="EMBL/GenBank/DDBJ databases">
        <title>draft genome sequence of fig (Ficus carica).</title>
        <authorList>
            <person name="Takahashi T."/>
            <person name="Nishimura K."/>
        </authorList>
    </citation>
    <scope>NUCLEOTIDE SEQUENCE</scope>
</reference>
<proteinExistence type="predicted"/>
<name>A0AA88AQH6_FICCA</name>
<keyword evidence="2" id="KW-1185">Reference proteome</keyword>
<dbReference type="Proteomes" id="UP001187192">
    <property type="component" value="Unassembled WGS sequence"/>
</dbReference>
<comment type="caution">
    <text evidence="1">The sequence shown here is derived from an EMBL/GenBank/DDBJ whole genome shotgun (WGS) entry which is preliminary data.</text>
</comment>
<dbReference type="EMBL" id="BTGU01000018">
    <property type="protein sequence ID" value="GMN44661.1"/>
    <property type="molecule type" value="Genomic_DNA"/>
</dbReference>
<gene>
    <name evidence="1" type="ORF">TIFTF001_013859</name>
</gene>
<sequence>MSPTPAIGTGHRNTLVEYNPYSKFLLDDGQAFVAVLTLAASSRSVIDWWRWR</sequence>
<dbReference type="AlphaFoldDB" id="A0AA88AQH6"/>
<protein>
    <submittedName>
        <fullName evidence="1">Uncharacterized protein</fullName>
    </submittedName>
</protein>
<evidence type="ECO:0000313" key="1">
    <source>
        <dbReference type="EMBL" id="GMN44661.1"/>
    </source>
</evidence>
<evidence type="ECO:0000313" key="2">
    <source>
        <dbReference type="Proteomes" id="UP001187192"/>
    </source>
</evidence>
<organism evidence="1 2">
    <name type="scientific">Ficus carica</name>
    <name type="common">Common fig</name>
    <dbReference type="NCBI Taxonomy" id="3494"/>
    <lineage>
        <taxon>Eukaryota</taxon>
        <taxon>Viridiplantae</taxon>
        <taxon>Streptophyta</taxon>
        <taxon>Embryophyta</taxon>
        <taxon>Tracheophyta</taxon>
        <taxon>Spermatophyta</taxon>
        <taxon>Magnoliopsida</taxon>
        <taxon>eudicotyledons</taxon>
        <taxon>Gunneridae</taxon>
        <taxon>Pentapetalae</taxon>
        <taxon>rosids</taxon>
        <taxon>fabids</taxon>
        <taxon>Rosales</taxon>
        <taxon>Moraceae</taxon>
        <taxon>Ficeae</taxon>
        <taxon>Ficus</taxon>
    </lineage>
</organism>
<accession>A0AA88AQH6</accession>